<organism evidence="2">
    <name type="scientific">Zea mays</name>
    <name type="common">Maize</name>
    <dbReference type="NCBI Taxonomy" id="4577"/>
    <lineage>
        <taxon>Eukaryota</taxon>
        <taxon>Viridiplantae</taxon>
        <taxon>Streptophyta</taxon>
        <taxon>Embryophyta</taxon>
        <taxon>Tracheophyta</taxon>
        <taxon>Spermatophyta</taxon>
        <taxon>Magnoliopsida</taxon>
        <taxon>Liliopsida</taxon>
        <taxon>Poales</taxon>
        <taxon>Poaceae</taxon>
        <taxon>PACMAD clade</taxon>
        <taxon>Panicoideae</taxon>
        <taxon>Andropogonodae</taxon>
        <taxon>Andropogoneae</taxon>
        <taxon>Tripsacinae</taxon>
        <taxon>Zea</taxon>
    </lineage>
</organism>
<reference evidence="2" key="2">
    <citation type="submission" date="2012-06" db="EMBL/GenBank/DDBJ databases">
        <authorList>
            <person name="Yu Y."/>
            <person name="Currie J."/>
            <person name="Lomeli R."/>
            <person name="Angelova A."/>
            <person name="Collura K."/>
            <person name="Wissotski M."/>
            <person name="Campos D."/>
            <person name="Kudrna D."/>
            <person name="Golser W."/>
            <person name="Ashely E."/>
            <person name="Descour A."/>
            <person name="Fernandes J."/>
            <person name="Soderlund C."/>
            <person name="Walbot V."/>
        </authorList>
    </citation>
    <scope>NUCLEOTIDE SEQUENCE</scope>
    <source>
        <strain evidence="2">B73</strain>
    </source>
</reference>
<dbReference type="EMBL" id="BT054644">
    <property type="protein sequence ID" value="ACL53251.1"/>
    <property type="molecule type" value="mRNA"/>
</dbReference>
<sequence length="198" mass="21431">MAGARARIGTRQAHGWWLAPASRAARSPDGLVGGEAAEERERVAGGGDAAAVRGAGALEVVEGDEAGGGLGRGGEVAEDVLEEGLVAGERDGARAREPVLLLRLPEQLPEHGVVQVRRPHHEPPRRAAHAHRHVARRDRRISRRRRRRARRRSGPPPPQRLPQPHDGPDLAAAFLHAHRTSERASARTPGRRSRCLCL</sequence>
<name>B7ZZA2_MAIZE</name>
<accession>B7ZZA2</accession>
<feature type="region of interest" description="Disordered" evidence="1">
    <location>
        <begin position="111"/>
        <end position="169"/>
    </location>
</feature>
<dbReference type="AlphaFoldDB" id="B7ZZA2"/>
<protein>
    <submittedName>
        <fullName evidence="2">Uncharacterized protein</fullName>
    </submittedName>
</protein>
<feature type="compositionally biased region" description="Basic residues" evidence="1">
    <location>
        <begin position="189"/>
        <end position="198"/>
    </location>
</feature>
<feature type="region of interest" description="Disordered" evidence="1">
    <location>
        <begin position="179"/>
        <end position="198"/>
    </location>
</feature>
<evidence type="ECO:0000256" key="1">
    <source>
        <dbReference type="SAM" id="MobiDB-lite"/>
    </source>
</evidence>
<evidence type="ECO:0000313" key="2">
    <source>
        <dbReference type="EMBL" id="ACL53251.1"/>
    </source>
</evidence>
<proteinExistence type="evidence at transcript level"/>
<feature type="compositionally biased region" description="Basic residues" evidence="1">
    <location>
        <begin position="126"/>
        <end position="153"/>
    </location>
</feature>
<reference evidence="2" key="1">
    <citation type="journal article" date="2009" name="PLoS Genet.">
        <title>Sequencing, mapping, and analysis of 27,455 maize full-length cDNAs.</title>
        <authorList>
            <person name="Soderlund C."/>
            <person name="Descour A."/>
            <person name="Kudrna D."/>
            <person name="Bomhoff M."/>
            <person name="Boyd L."/>
            <person name="Currie J."/>
            <person name="Angelova A."/>
            <person name="Collura K."/>
            <person name="Wissotski M."/>
            <person name="Ashley E."/>
            <person name="Morrow D."/>
            <person name="Fernandes J."/>
            <person name="Walbot V."/>
            <person name="Yu Y."/>
        </authorList>
    </citation>
    <scope>NUCLEOTIDE SEQUENCE</scope>
    <source>
        <strain evidence="2">B73</strain>
    </source>
</reference>